<protein>
    <submittedName>
        <fullName evidence="4">Lectin C-type domain</fullName>
    </submittedName>
</protein>
<name>A0AAW1NBA8_POPJA</name>
<evidence type="ECO:0000256" key="2">
    <source>
        <dbReference type="SAM" id="SignalP"/>
    </source>
</evidence>
<dbReference type="CDD" id="cd00037">
    <property type="entry name" value="CLECT"/>
    <property type="match status" value="1"/>
</dbReference>
<dbReference type="SUPFAM" id="SSF56436">
    <property type="entry name" value="C-type lectin-like"/>
    <property type="match status" value="1"/>
</dbReference>
<feature type="region of interest" description="Disordered" evidence="1">
    <location>
        <begin position="256"/>
        <end position="297"/>
    </location>
</feature>
<dbReference type="Gene3D" id="3.10.100.10">
    <property type="entry name" value="Mannose-Binding Protein A, subunit A"/>
    <property type="match status" value="1"/>
</dbReference>
<dbReference type="EMBL" id="JASPKY010000003">
    <property type="protein sequence ID" value="KAK9758888.1"/>
    <property type="molecule type" value="Genomic_DNA"/>
</dbReference>
<keyword evidence="2" id="KW-0732">Signal</keyword>
<feature type="signal peptide" evidence="2">
    <location>
        <begin position="1"/>
        <end position="18"/>
    </location>
</feature>
<evidence type="ECO:0000259" key="3">
    <source>
        <dbReference type="Pfam" id="PF00059"/>
    </source>
</evidence>
<accession>A0AAW1NBA8</accession>
<evidence type="ECO:0000256" key="1">
    <source>
        <dbReference type="SAM" id="MobiDB-lite"/>
    </source>
</evidence>
<sequence length="297" mass="33507">MAVVSTILLLVFFTTSYCQRITTIQLDGVQYFVSRMNPYSPELNFFLAYQYCRSLGLQLASFETREKADSIAQYLTNAGYNKFDFWTSGNNLGTDMFLWMSTGLPFNATFNYMKKPLNENTSDIPSGSTSPQRTARESGDSDSLHSCVALKAPSFEWDTDYCTAVKDFIWVRSKPAFTVTTTTKPYISSSPTLPEKKNLFVSQEINKFLPKYRRTAQKIDNVEIVRTSKENSDFDQSTNGPYEKNIYSNVNLQDDPSAIVDESQARTGDDQDYVSTIEPDVGTASARYSYGPSTNNK</sequence>
<evidence type="ECO:0000313" key="4">
    <source>
        <dbReference type="EMBL" id="KAK9758888.1"/>
    </source>
</evidence>
<feature type="compositionally biased region" description="Polar residues" evidence="1">
    <location>
        <begin position="121"/>
        <end position="133"/>
    </location>
</feature>
<reference evidence="4 5" key="1">
    <citation type="journal article" date="2024" name="BMC Genomics">
        <title>De novo assembly and annotation of Popillia japonica's genome with initial clues to its potential as an invasive pest.</title>
        <authorList>
            <person name="Cucini C."/>
            <person name="Boschi S."/>
            <person name="Funari R."/>
            <person name="Cardaioli E."/>
            <person name="Iannotti N."/>
            <person name="Marturano G."/>
            <person name="Paoli F."/>
            <person name="Bruttini M."/>
            <person name="Carapelli A."/>
            <person name="Frati F."/>
            <person name="Nardi F."/>
        </authorList>
    </citation>
    <scope>NUCLEOTIDE SEQUENCE [LARGE SCALE GENOMIC DNA]</scope>
    <source>
        <strain evidence="4">DMR45628</strain>
    </source>
</reference>
<evidence type="ECO:0000313" key="5">
    <source>
        <dbReference type="Proteomes" id="UP001458880"/>
    </source>
</evidence>
<gene>
    <name evidence="4" type="ORF">QE152_g380</name>
</gene>
<keyword evidence="5" id="KW-1185">Reference proteome</keyword>
<feature type="chain" id="PRO_5043530925" evidence="2">
    <location>
        <begin position="19"/>
        <end position="297"/>
    </location>
</feature>
<comment type="caution">
    <text evidence="4">The sequence shown here is derived from an EMBL/GenBank/DDBJ whole genome shotgun (WGS) entry which is preliminary data.</text>
</comment>
<feature type="domain" description="C-type lectin" evidence="3">
    <location>
        <begin position="44"/>
        <end position="169"/>
    </location>
</feature>
<organism evidence="4 5">
    <name type="scientific">Popillia japonica</name>
    <name type="common">Japanese beetle</name>
    <dbReference type="NCBI Taxonomy" id="7064"/>
    <lineage>
        <taxon>Eukaryota</taxon>
        <taxon>Metazoa</taxon>
        <taxon>Ecdysozoa</taxon>
        <taxon>Arthropoda</taxon>
        <taxon>Hexapoda</taxon>
        <taxon>Insecta</taxon>
        <taxon>Pterygota</taxon>
        <taxon>Neoptera</taxon>
        <taxon>Endopterygota</taxon>
        <taxon>Coleoptera</taxon>
        <taxon>Polyphaga</taxon>
        <taxon>Scarabaeiformia</taxon>
        <taxon>Scarabaeidae</taxon>
        <taxon>Rutelinae</taxon>
        <taxon>Popillia</taxon>
    </lineage>
</organism>
<dbReference type="Pfam" id="PF00059">
    <property type="entry name" value="Lectin_C"/>
    <property type="match status" value="1"/>
</dbReference>
<dbReference type="AlphaFoldDB" id="A0AAW1NBA8"/>
<feature type="region of interest" description="Disordered" evidence="1">
    <location>
        <begin position="121"/>
        <end position="141"/>
    </location>
</feature>
<dbReference type="InterPro" id="IPR016186">
    <property type="entry name" value="C-type_lectin-like/link_sf"/>
</dbReference>
<dbReference type="InterPro" id="IPR016187">
    <property type="entry name" value="CTDL_fold"/>
</dbReference>
<proteinExistence type="predicted"/>
<dbReference type="InterPro" id="IPR001304">
    <property type="entry name" value="C-type_lectin-like"/>
</dbReference>
<dbReference type="Proteomes" id="UP001458880">
    <property type="component" value="Unassembled WGS sequence"/>
</dbReference>